<evidence type="ECO:0000313" key="5">
    <source>
        <dbReference type="EMBL" id="KAJ4389557.1"/>
    </source>
</evidence>
<keyword evidence="2" id="KW-0227">DNA damage</keyword>
<dbReference type="InterPro" id="IPR010760">
    <property type="entry name" value="DNA-repair_Swi5"/>
</dbReference>
<evidence type="ECO:0000256" key="2">
    <source>
        <dbReference type="ARBA" id="ARBA00022763"/>
    </source>
</evidence>
<dbReference type="GO" id="GO:0010772">
    <property type="term" value="P:meiotic DNA recombinase assembly involved in reciprocal meiotic recombination"/>
    <property type="evidence" value="ECO:0007669"/>
    <property type="project" value="TreeGrafter"/>
</dbReference>
<dbReference type="EMBL" id="JAPEVB010000004">
    <property type="protein sequence ID" value="KAJ4389557.1"/>
    <property type="molecule type" value="Genomic_DNA"/>
</dbReference>
<keyword evidence="6" id="KW-1185">Reference proteome</keyword>
<reference evidence="5" key="1">
    <citation type="submission" date="2022-10" db="EMBL/GenBank/DDBJ databases">
        <title>Tapping the CABI collections for fungal endophytes: first genome assemblies for Collariella, Neodidymelliopsis, Ascochyta clinopodiicola, Didymella pomorum, Didymosphaeria variabile, Neocosmospora piperis and Neocucurbitaria cava.</title>
        <authorList>
            <person name="Hill R."/>
        </authorList>
    </citation>
    <scope>NUCLEOTIDE SEQUENCE</scope>
    <source>
        <strain evidence="5">IMI 355082</strain>
    </source>
</reference>
<accession>A0A9W9CW95</accession>
<dbReference type="Gene3D" id="1.20.5.170">
    <property type="match status" value="1"/>
</dbReference>
<evidence type="ECO:0000256" key="1">
    <source>
        <dbReference type="ARBA" id="ARBA00008060"/>
    </source>
</evidence>
<dbReference type="OrthoDB" id="255837at2759"/>
<feature type="coiled-coil region" evidence="4">
    <location>
        <begin position="44"/>
        <end position="71"/>
    </location>
</feature>
<keyword evidence="4" id="KW-0175">Coiled coil</keyword>
<protein>
    <recommendedName>
        <fullName evidence="7">DNA repair protein SWI5 homolog</fullName>
    </recommendedName>
</protein>
<dbReference type="Pfam" id="PF07061">
    <property type="entry name" value="Swi5"/>
    <property type="match status" value="1"/>
</dbReference>
<comment type="caution">
    <text evidence="5">The sequence shown here is derived from an EMBL/GenBank/DDBJ whole genome shotgun (WGS) entry which is preliminary data.</text>
</comment>
<dbReference type="GO" id="GO:0034974">
    <property type="term" value="C:Swi5-Swi2 complex"/>
    <property type="evidence" value="ECO:0007669"/>
    <property type="project" value="TreeGrafter"/>
</dbReference>
<dbReference type="GO" id="GO:0032798">
    <property type="term" value="C:Swi5-Sfr1 complex"/>
    <property type="evidence" value="ECO:0007669"/>
    <property type="project" value="TreeGrafter"/>
</dbReference>
<evidence type="ECO:0000256" key="4">
    <source>
        <dbReference type="SAM" id="Coils"/>
    </source>
</evidence>
<sequence length="123" mass="13548">MDSVSPASFSAADTSFIKGLQDTIDRDIASGRESAMFPLSALLLEEIRNRLIAVNQKQEELEQERMSLSQSAEVTVEEHIQLLRQYNKTKDVGQQLIGLIAESRGVALGTVYQDAEYGVSADD</sequence>
<evidence type="ECO:0000313" key="6">
    <source>
        <dbReference type="Proteomes" id="UP001140453"/>
    </source>
</evidence>
<gene>
    <name evidence="5" type="ORF">N0V93_007027</name>
</gene>
<dbReference type="GO" id="GO:0000709">
    <property type="term" value="P:meiotic joint molecule formation"/>
    <property type="evidence" value="ECO:0007669"/>
    <property type="project" value="TreeGrafter"/>
</dbReference>
<organism evidence="5 6">
    <name type="scientific">Gnomoniopsis smithogilvyi</name>
    <dbReference type="NCBI Taxonomy" id="1191159"/>
    <lineage>
        <taxon>Eukaryota</taxon>
        <taxon>Fungi</taxon>
        <taxon>Dikarya</taxon>
        <taxon>Ascomycota</taxon>
        <taxon>Pezizomycotina</taxon>
        <taxon>Sordariomycetes</taxon>
        <taxon>Sordariomycetidae</taxon>
        <taxon>Diaporthales</taxon>
        <taxon>Gnomoniaceae</taxon>
        <taxon>Gnomoniopsis</taxon>
    </lineage>
</organism>
<dbReference type="Proteomes" id="UP001140453">
    <property type="component" value="Unassembled WGS sequence"/>
</dbReference>
<comment type="similarity">
    <text evidence="1">Belongs to the SWI5/SAE3 family.</text>
</comment>
<name>A0A9W9CW95_9PEZI</name>
<keyword evidence="3" id="KW-0234">DNA repair</keyword>
<dbReference type="AlphaFoldDB" id="A0A9W9CW95"/>
<evidence type="ECO:0000256" key="3">
    <source>
        <dbReference type="ARBA" id="ARBA00023204"/>
    </source>
</evidence>
<evidence type="ECO:0008006" key="7">
    <source>
        <dbReference type="Google" id="ProtNLM"/>
    </source>
</evidence>
<dbReference type="PANTHER" id="PTHR28529:SF2">
    <property type="entry name" value="DNA REPAIR PROTEIN SWI5 HOMOLOG"/>
    <property type="match status" value="1"/>
</dbReference>
<proteinExistence type="inferred from homology"/>
<dbReference type="PANTHER" id="PTHR28529">
    <property type="entry name" value="DNA REPAIR PROTEIN SWI5 HOMOLOG"/>
    <property type="match status" value="1"/>
</dbReference>